<reference evidence="2" key="1">
    <citation type="submission" date="2023-03" db="EMBL/GenBank/DDBJ databases">
        <title>Massive genome expansion in bonnet fungi (Mycena s.s.) driven by repeated elements and novel gene families across ecological guilds.</title>
        <authorList>
            <consortium name="Lawrence Berkeley National Laboratory"/>
            <person name="Harder C.B."/>
            <person name="Miyauchi S."/>
            <person name="Viragh M."/>
            <person name="Kuo A."/>
            <person name="Thoen E."/>
            <person name="Andreopoulos B."/>
            <person name="Lu D."/>
            <person name="Skrede I."/>
            <person name="Drula E."/>
            <person name="Henrissat B."/>
            <person name="Morin E."/>
            <person name="Kohler A."/>
            <person name="Barry K."/>
            <person name="LaButti K."/>
            <person name="Morin E."/>
            <person name="Salamov A."/>
            <person name="Lipzen A."/>
            <person name="Mereny Z."/>
            <person name="Hegedus B."/>
            <person name="Baldrian P."/>
            <person name="Stursova M."/>
            <person name="Weitz H."/>
            <person name="Taylor A."/>
            <person name="Grigoriev I.V."/>
            <person name="Nagy L.G."/>
            <person name="Martin F."/>
            <person name="Kauserud H."/>
        </authorList>
    </citation>
    <scope>NUCLEOTIDE SEQUENCE</scope>
    <source>
        <strain evidence="2">9144</strain>
    </source>
</reference>
<dbReference type="AlphaFoldDB" id="A0AAD6YBD8"/>
<name>A0AAD6YBD8_9AGAR</name>
<organism evidence="2 3">
    <name type="scientific">Mycena pura</name>
    <dbReference type="NCBI Taxonomy" id="153505"/>
    <lineage>
        <taxon>Eukaryota</taxon>
        <taxon>Fungi</taxon>
        <taxon>Dikarya</taxon>
        <taxon>Basidiomycota</taxon>
        <taxon>Agaricomycotina</taxon>
        <taxon>Agaricomycetes</taxon>
        <taxon>Agaricomycetidae</taxon>
        <taxon>Agaricales</taxon>
        <taxon>Marasmiineae</taxon>
        <taxon>Mycenaceae</taxon>
        <taxon>Mycena</taxon>
    </lineage>
</organism>
<accession>A0AAD6YBD8</accession>
<dbReference type="EMBL" id="JARJCW010000062">
    <property type="protein sequence ID" value="KAJ7200583.1"/>
    <property type="molecule type" value="Genomic_DNA"/>
</dbReference>
<feature type="region of interest" description="Disordered" evidence="1">
    <location>
        <begin position="126"/>
        <end position="156"/>
    </location>
</feature>
<sequence>MLGGLLSDPGRNVALFRGWRSRGTSQRCLNIIENIKQVLDFKVKVEKGAINTVRALYAPKDHEVFQLAPPDFGEIITQIYIEIEQPPITRAWRALAAAQAAHNLNDAAIDAAHTFYVATLDDHEREHQHAAQRGQFHNQAADGGEVENARGGCLPR</sequence>
<proteinExistence type="predicted"/>
<comment type="caution">
    <text evidence="2">The sequence shown here is derived from an EMBL/GenBank/DDBJ whole genome shotgun (WGS) entry which is preliminary data.</text>
</comment>
<protein>
    <submittedName>
        <fullName evidence="2">Uncharacterized protein</fullName>
    </submittedName>
</protein>
<dbReference type="Proteomes" id="UP001219525">
    <property type="component" value="Unassembled WGS sequence"/>
</dbReference>
<keyword evidence="3" id="KW-1185">Reference proteome</keyword>
<gene>
    <name evidence="2" type="ORF">GGX14DRAFT_571988</name>
</gene>
<evidence type="ECO:0000313" key="2">
    <source>
        <dbReference type="EMBL" id="KAJ7200583.1"/>
    </source>
</evidence>
<evidence type="ECO:0000256" key="1">
    <source>
        <dbReference type="SAM" id="MobiDB-lite"/>
    </source>
</evidence>
<evidence type="ECO:0000313" key="3">
    <source>
        <dbReference type="Proteomes" id="UP001219525"/>
    </source>
</evidence>